<keyword evidence="1" id="KW-0812">Transmembrane</keyword>
<evidence type="ECO:0000256" key="1">
    <source>
        <dbReference type="SAM" id="Phobius"/>
    </source>
</evidence>
<keyword evidence="1" id="KW-0472">Membrane</keyword>
<evidence type="ECO:0000313" key="2">
    <source>
        <dbReference type="EMBL" id="EST47301.1"/>
    </source>
</evidence>
<feature type="transmembrane region" description="Helical" evidence="1">
    <location>
        <begin position="259"/>
        <end position="281"/>
    </location>
</feature>
<sequence>MNIVIFRTAFRSRQHQETNPDLPAIPKLPIHKPQLSPHSKLILIRSCTPRRFSMQQPASASASALNWICVISPCALAVRTPWNSLSGNLPLKFRQSTAGSAGPEACSTGPHLVALGVVAELGRDLAVFDPLPAPAADHGLRLLLVVAEQDAVVVEQPDGAHALHEGVVQGPAEQVRGLRVLQQLRELADLGVHEHLDGLDLLQERRDLVHDLRWHRYARRGQRVLQLDPHALVGNRVGVNEQEALQAHEFCELVAVDQLHVVVLNFLLYGNFIFFYLVYIVRDVVNRFVLHQLAVLAAEPPGHLAVKARHGNQQVARVRRVALGQVRLDVRLLGDLLQDIPRVRALVQLDENRVQGRVSHVQDVHVRDAEMLRDFLRAHRVEVHANRVVLDLLEFGVENQNRSEMVHELLELGRELGQEHVDDLAQHLQAVHGLHPLDLGEVHVLEDHAVVVVDLALLEGSLAELHGPERLLLGLQNRQDLLKVHVLQLLPHHAGQQRTAYENVREAGRAQHHARVLADAQEDDLGLAVLLQLVQEEVGGRVLLDHALVEAQRLELLLRERLAGADLLLQHLPLDDVLGADGAQVLLVMLEPRGCENSEIDWDEGDGQRHFWEGQHKIVYYIQAERGRGMRDSDWGARCEKLLVQIVHRAQPSAVS</sequence>
<gene>
    <name evidence="2" type="ORF">SS50377_fx070</name>
</gene>
<reference evidence="2" key="1">
    <citation type="journal article" date="2014" name="PLoS Genet.">
        <title>The Genome of Spironucleus salmonicida Highlights a Fish Pathogen Adapted to Fluctuating Environments.</title>
        <authorList>
            <person name="Xu F."/>
            <person name="Jerlstrom-Hultqvist J."/>
            <person name="Einarsson E."/>
            <person name="Astvaldsson A."/>
            <person name="Svard S.G."/>
            <person name="Andersson J.O."/>
        </authorList>
    </citation>
    <scope>NUCLEOTIDE SEQUENCE</scope>
</reference>
<organism evidence="2">
    <name type="scientific">Spironucleus salmonicida</name>
    <dbReference type="NCBI Taxonomy" id="348837"/>
    <lineage>
        <taxon>Eukaryota</taxon>
        <taxon>Metamonada</taxon>
        <taxon>Diplomonadida</taxon>
        <taxon>Hexamitidae</taxon>
        <taxon>Hexamitinae</taxon>
        <taxon>Spironucleus</taxon>
    </lineage>
</organism>
<dbReference type="EMBL" id="KI546045">
    <property type="protein sequence ID" value="EST47301.1"/>
    <property type="molecule type" value="Genomic_DNA"/>
</dbReference>
<keyword evidence="1" id="KW-1133">Transmembrane helix</keyword>
<accession>V6LUB8</accession>
<name>V6LUB8_9EUKA</name>
<protein>
    <submittedName>
        <fullName evidence="2">Uncharacterized protein</fullName>
    </submittedName>
</protein>
<proteinExistence type="predicted"/>
<dbReference type="AlphaFoldDB" id="V6LUB8"/>